<sequence>MDPFEPICILEDFFSFPLDLDDLNPEDEQQQQHQDQKYQKHLQNSSKINTQLSVLNSSEDSFPVLEGEEEEEEELEWLKEEFPPLEPFIVGGAESPKHHSPVSVLENGVWSSGFRVPVRARSRTQRRRRVGAPGFLGVWGGGGDGKSGAAEARRCRHCMAEKTPQWRAGPLGPKTLCNACGVRYKAGRLVPEYRPASSPTFSIEMHSNSHRKIIEMRKKRQQKALENG</sequence>
<accession>A0ACC2K6R6</accession>
<evidence type="ECO:0000313" key="1">
    <source>
        <dbReference type="EMBL" id="KAJ8616801.1"/>
    </source>
</evidence>
<proteinExistence type="predicted"/>
<name>A0ACC2K6R6_PERAE</name>
<comment type="caution">
    <text evidence="1">The sequence shown here is derived from an EMBL/GenBank/DDBJ whole genome shotgun (WGS) entry which is preliminary data.</text>
</comment>
<organism evidence="1 2">
    <name type="scientific">Persea americana</name>
    <name type="common">Avocado</name>
    <dbReference type="NCBI Taxonomy" id="3435"/>
    <lineage>
        <taxon>Eukaryota</taxon>
        <taxon>Viridiplantae</taxon>
        <taxon>Streptophyta</taxon>
        <taxon>Embryophyta</taxon>
        <taxon>Tracheophyta</taxon>
        <taxon>Spermatophyta</taxon>
        <taxon>Magnoliopsida</taxon>
        <taxon>Magnoliidae</taxon>
        <taxon>Laurales</taxon>
        <taxon>Lauraceae</taxon>
        <taxon>Persea</taxon>
    </lineage>
</organism>
<protein>
    <submittedName>
        <fullName evidence="1">Uncharacterized protein</fullName>
    </submittedName>
</protein>
<gene>
    <name evidence="1" type="ORF">MRB53_036173</name>
</gene>
<keyword evidence="2" id="KW-1185">Reference proteome</keyword>
<reference evidence="1 2" key="1">
    <citation type="journal article" date="2022" name="Hortic Res">
        <title>A haplotype resolved chromosomal level avocado genome allows analysis of novel avocado genes.</title>
        <authorList>
            <person name="Nath O."/>
            <person name="Fletcher S.J."/>
            <person name="Hayward A."/>
            <person name="Shaw L.M."/>
            <person name="Masouleh A.K."/>
            <person name="Furtado A."/>
            <person name="Henry R.J."/>
            <person name="Mitter N."/>
        </authorList>
    </citation>
    <scope>NUCLEOTIDE SEQUENCE [LARGE SCALE GENOMIC DNA]</scope>
    <source>
        <strain evidence="2">cv. Hass</strain>
    </source>
</reference>
<dbReference type="EMBL" id="CM056820">
    <property type="protein sequence ID" value="KAJ8616801.1"/>
    <property type="molecule type" value="Genomic_DNA"/>
</dbReference>
<dbReference type="Proteomes" id="UP001234297">
    <property type="component" value="Chromosome 12"/>
</dbReference>
<evidence type="ECO:0000313" key="2">
    <source>
        <dbReference type="Proteomes" id="UP001234297"/>
    </source>
</evidence>